<dbReference type="InterPro" id="IPR018062">
    <property type="entry name" value="HTH_AraC-typ_CS"/>
</dbReference>
<dbReference type="eggNOG" id="COG1917">
    <property type="taxonomic scope" value="Bacteria"/>
</dbReference>
<organism evidence="5 6">
    <name type="scientific">Agrilactobacillus composti DSM 18527 = JCM 14202</name>
    <dbReference type="NCBI Taxonomy" id="1423734"/>
    <lineage>
        <taxon>Bacteria</taxon>
        <taxon>Bacillati</taxon>
        <taxon>Bacillota</taxon>
        <taxon>Bacilli</taxon>
        <taxon>Lactobacillales</taxon>
        <taxon>Lactobacillaceae</taxon>
        <taxon>Agrilactobacillus</taxon>
    </lineage>
</organism>
<evidence type="ECO:0000256" key="2">
    <source>
        <dbReference type="ARBA" id="ARBA00023125"/>
    </source>
</evidence>
<feature type="domain" description="HTH araC/xylS-type" evidence="4">
    <location>
        <begin position="152"/>
        <end position="250"/>
    </location>
</feature>
<name>X0QRD5_9LACO</name>
<dbReference type="InterPro" id="IPR009057">
    <property type="entry name" value="Homeodomain-like_sf"/>
</dbReference>
<evidence type="ECO:0000313" key="5">
    <source>
        <dbReference type="EMBL" id="KRM34652.1"/>
    </source>
</evidence>
<proteinExistence type="predicted"/>
<gene>
    <name evidence="5" type="ORF">FC83_GL002138</name>
</gene>
<dbReference type="GO" id="GO:0043565">
    <property type="term" value="F:sequence-specific DNA binding"/>
    <property type="evidence" value="ECO:0007669"/>
    <property type="project" value="InterPro"/>
</dbReference>
<dbReference type="PROSITE" id="PS01124">
    <property type="entry name" value="HTH_ARAC_FAMILY_2"/>
    <property type="match status" value="1"/>
</dbReference>
<dbReference type="SUPFAM" id="SSF46689">
    <property type="entry name" value="Homeodomain-like"/>
    <property type="match status" value="2"/>
</dbReference>
<comment type="caution">
    <text evidence="5">The sequence shown here is derived from an EMBL/GenBank/DDBJ whole genome shotgun (WGS) entry which is preliminary data.</text>
</comment>
<keyword evidence="2" id="KW-0238">DNA-binding</keyword>
<dbReference type="InterPro" id="IPR003313">
    <property type="entry name" value="AraC-bd"/>
</dbReference>
<dbReference type="Pfam" id="PF02311">
    <property type="entry name" value="AraC_binding"/>
    <property type="match status" value="1"/>
</dbReference>
<sequence>MVLFQHFGLENSPIFKHFELTNFNFPVHLHRAYELILIQQGQLHLQIEEQTYRVNARQFAMVFPNQMHSFEMAPNTKVTIVLFSPEIIGAFNEQYQNLVPENSIVFYNQALNFDRTATIFGIKSLLYGLCDRLVEQTAFTPRKTSSRLNIVHNILDYINAHYMETCTLKQISQVMEYDYVYLSKLFQQVMGMAYTQYLNRFRISKARQLLKNTDDPITQIAFNVGYANQRTFNRNFKALNKLSPAEYRRSSAVTWYEKSVKEDYISG</sequence>
<keyword evidence="6" id="KW-1185">Reference proteome</keyword>
<dbReference type="InterPro" id="IPR014710">
    <property type="entry name" value="RmlC-like_jellyroll"/>
</dbReference>
<dbReference type="AlphaFoldDB" id="X0QRD5"/>
<dbReference type="RefSeq" id="WP_035454895.1">
    <property type="nucleotide sequence ID" value="NZ_AZGA01000024.1"/>
</dbReference>
<evidence type="ECO:0000313" key="6">
    <source>
        <dbReference type="Proteomes" id="UP000051236"/>
    </source>
</evidence>
<dbReference type="Proteomes" id="UP000051236">
    <property type="component" value="Unassembled WGS sequence"/>
</dbReference>
<dbReference type="PATRIC" id="fig|1423734.3.peg.2159"/>
<keyword evidence="1" id="KW-0805">Transcription regulation</keyword>
<dbReference type="GO" id="GO:0003700">
    <property type="term" value="F:DNA-binding transcription factor activity"/>
    <property type="evidence" value="ECO:0007669"/>
    <property type="project" value="InterPro"/>
</dbReference>
<dbReference type="PANTHER" id="PTHR43280:SF28">
    <property type="entry name" value="HTH-TYPE TRANSCRIPTIONAL ACTIVATOR RHAS"/>
    <property type="match status" value="1"/>
</dbReference>
<dbReference type="eggNOG" id="COG2207">
    <property type="taxonomic scope" value="Bacteria"/>
</dbReference>
<evidence type="ECO:0000256" key="3">
    <source>
        <dbReference type="ARBA" id="ARBA00023163"/>
    </source>
</evidence>
<evidence type="ECO:0000256" key="1">
    <source>
        <dbReference type="ARBA" id="ARBA00023015"/>
    </source>
</evidence>
<dbReference type="SUPFAM" id="SSF51215">
    <property type="entry name" value="Regulatory protein AraC"/>
    <property type="match status" value="1"/>
</dbReference>
<dbReference type="InterPro" id="IPR018060">
    <property type="entry name" value="HTH_AraC"/>
</dbReference>
<dbReference type="STRING" id="1423734.FC83_GL002138"/>
<dbReference type="EMBL" id="AZGA01000024">
    <property type="protein sequence ID" value="KRM34652.1"/>
    <property type="molecule type" value="Genomic_DNA"/>
</dbReference>
<dbReference type="SMART" id="SM00342">
    <property type="entry name" value="HTH_ARAC"/>
    <property type="match status" value="1"/>
</dbReference>
<dbReference type="Pfam" id="PF12833">
    <property type="entry name" value="HTH_18"/>
    <property type="match status" value="1"/>
</dbReference>
<accession>X0QRD5</accession>
<dbReference type="PANTHER" id="PTHR43280">
    <property type="entry name" value="ARAC-FAMILY TRANSCRIPTIONAL REGULATOR"/>
    <property type="match status" value="1"/>
</dbReference>
<evidence type="ECO:0000259" key="4">
    <source>
        <dbReference type="PROSITE" id="PS01124"/>
    </source>
</evidence>
<dbReference type="OrthoDB" id="342399at2"/>
<reference evidence="5 6" key="1">
    <citation type="journal article" date="2015" name="Genome Announc.">
        <title>Expanding the biotechnology potential of lactobacilli through comparative genomics of 213 strains and associated genera.</title>
        <authorList>
            <person name="Sun Z."/>
            <person name="Harris H.M."/>
            <person name="McCann A."/>
            <person name="Guo C."/>
            <person name="Argimon S."/>
            <person name="Zhang W."/>
            <person name="Yang X."/>
            <person name="Jeffery I.B."/>
            <person name="Cooney J.C."/>
            <person name="Kagawa T.F."/>
            <person name="Liu W."/>
            <person name="Song Y."/>
            <person name="Salvetti E."/>
            <person name="Wrobel A."/>
            <person name="Rasinkangas P."/>
            <person name="Parkhill J."/>
            <person name="Rea M.C."/>
            <person name="O'Sullivan O."/>
            <person name="Ritari J."/>
            <person name="Douillard F.P."/>
            <person name="Paul Ross R."/>
            <person name="Yang R."/>
            <person name="Briner A.E."/>
            <person name="Felis G.E."/>
            <person name="de Vos W.M."/>
            <person name="Barrangou R."/>
            <person name="Klaenhammer T.R."/>
            <person name="Caufield P.W."/>
            <person name="Cui Y."/>
            <person name="Zhang H."/>
            <person name="O'Toole P.W."/>
        </authorList>
    </citation>
    <scope>NUCLEOTIDE SEQUENCE [LARGE SCALE GENOMIC DNA]</scope>
    <source>
        <strain evidence="5 6">DSM 18527</strain>
    </source>
</reference>
<dbReference type="Gene3D" id="2.60.120.10">
    <property type="entry name" value="Jelly Rolls"/>
    <property type="match status" value="1"/>
</dbReference>
<dbReference type="Gene3D" id="1.10.10.60">
    <property type="entry name" value="Homeodomain-like"/>
    <property type="match status" value="2"/>
</dbReference>
<protein>
    <submittedName>
        <fullName evidence="5">AraC family transcriptional regulator</fullName>
    </submittedName>
</protein>
<dbReference type="PROSITE" id="PS00041">
    <property type="entry name" value="HTH_ARAC_FAMILY_1"/>
    <property type="match status" value="1"/>
</dbReference>
<keyword evidence="3" id="KW-0804">Transcription</keyword>
<dbReference type="InterPro" id="IPR037923">
    <property type="entry name" value="HTH-like"/>
</dbReference>